<accession>A0A0F9NMR3</accession>
<dbReference type="SUPFAM" id="SSF46785">
    <property type="entry name" value="Winged helix' DNA-binding domain"/>
    <property type="match status" value="1"/>
</dbReference>
<dbReference type="AlphaFoldDB" id="A0A0F9NMR3"/>
<dbReference type="InterPro" id="IPR036388">
    <property type="entry name" value="WH-like_DNA-bd_sf"/>
</dbReference>
<sequence length="123" mass="13931">MKRGKAKAKKLKHIEKNPAGDTISQIATVMGISVQKADYNLKQLLNEGKIERIGWLYKPVTSKMAAEIKKAPEKVFEITEEGLEAVKEVVDIEKAMKEILAEMRRKKTYRVTLSVSEEDVEDV</sequence>
<evidence type="ECO:0000313" key="1">
    <source>
        <dbReference type="EMBL" id="KKM82637.1"/>
    </source>
</evidence>
<name>A0A0F9NMR3_9ZZZZ</name>
<dbReference type="Gene3D" id="1.10.10.10">
    <property type="entry name" value="Winged helix-like DNA-binding domain superfamily/Winged helix DNA-binding domain"/>
    <property type="match status" value="1"/>
</dbReference>
<comment type="caution">
    <text evidence="1">The sequence shown here is derived from an EMBL/GenBank/DDBJ whole genome shotgun (WGS) entry which is preliminary data.</text>
</comment>
<organism evidence="1">
    <name type="scientific">marine sediment metagenome</name>
    <dbReference type="NCBI Taxonomy" id="412755"/>
    <lineage>
        <taxon>unclassified sequences</taxon>
        <taxon>metagenomes</taxon>
        <taxon>ecological metagenomes</taxon>
    </lineage>
</organism>
<gene>
    <name evidence="1" type="ORF">LCGC14_1317490</name>
</gene>
<dbReference type="InterPro" id="IPR036390">
    <property type="entry name" value="WH_DNA-bd_sf"/>
</dbReference>
<dbReference type="EMBL" id="LAZR01007832">
    <property type="protein sequence ID" value="KKM82637.1"/>
    <property type="molecule type" value="Genomic_DNA"/>
</dbReference>
<reference evidence="1" key="1">
    <citation type="journal article" date="2015" name="Nature">
        <title>Complex archaea that bridge the gap between prokaryotes and eukaryotes.</title>
        <authorList>
            <person name="Spang A."/>
            <person name="Saw J.H."/>
            <person name="Jorgensen S.L."/>
            <person name="Zaremba-Niedzwiedzka K."/>
            <person name="Martijn J."/>
            <person name="Lind A.E."/>
            <person name="van Eijk R."/>
            <person name="Schleper C."/>
            <person name="Guy L."/>
            <person name="Ettema T.J."/>
        </authorList>
    </citation>
    <scope>NUCLEOTIDE SEQUENCE</scope>
</reference>
<protein>
    <submittedName>
        <fullName evidence="1">Uncharacterized protein</fullName>
    </submittedName>
</protein>
<proteinExistence type="predicted"/>